<keyword evidence="2" id="KW-1185">Reference proteome</keyword>
<name>A0ABS8ASQ1_9BACT</name>
<protein>
    <submittedName>
        <fullName evidence="1">Uncharacterized protein</fullName>
    </submittedName>
</protein>
<dbReference type="Proteomes" id="UP001165296">
    <property type="component" value="Unassembled WGS sequence"/>
</dbReference>
<comment type="caution">
    <text evidence="1">The sequence shown here is derived from an EMBL/GenBank/DDBJ whole genome shotgun (WGS) entry which is preliminary data.</text>
</comment>
<organism evidence="1 2">
    <name type="scientific">Hymenobacter lucidus</name>
    <dbReference type="NCBI Taxonomy" id="2880930"/>
    <lineage>
        <taxon>Bacteria</taxon>
        <taxon>Pseudomonadati</taxon>
        <taxon>Bacteroidota</taxon>
        <taxon>Cytophagia</taxon>
        <taxon>Cytophagales</taxon>
        <taxon>Hymenobacteraceae</taxon>
        <taxon>Hymenobacter</taxon>
    </lineage>
</organism>
<sequence length="177" mass="19505">MPYDYTAARYGYLAPTQQDVFSPVTYRWKAPFVCYVNVAASTNVVIESPYGTGRAQLFVYRGNTELAGGQLMESRKSSQALEYLTASVTLNRLLLQPGEEIEIRLKLSRGPNFVGLESKWGFTAFTGAVYVSAGNTLPLDSFSVEILPELPPGGALRLQELLPDWSQKDFVKALVGL</sequence>
<dbReference type="RefSeq" id="WP_226174677.1">
    <property type="nucleotide sequence ID" value="NZ_JAJADR010000002.1"/>
</dbReference>
<dbReference type="EMBL" id="JAJADR010000002">
    <property type="protein sequence ID" value="MCB2408062.1"/>
    <property type="molecule type" value="Genomic_DNA"/>
</dbReference>
<accession>A0ABS8ASQ1</accession>
<evidence type="ECO:0000313" key="2">
    <source>
        <dbReference type="Proteomes" id="UP001165296"/>
    </source>
</evidence>
<reference evidence="1" key="1">
    <citation type="submission" date="2021-10" db="EMBL/GenBank/DDBJ databases">
        <authorList>
            <person name="Dean J.D."/>
            <person name="Kim M.K."/>
            <person name="Newey C.N."/>
            <person name="Stoker T.S."/>
            <person name="Thompson D.W."/>
            <person name="Grose J.H."/>
        </authorList>
    </citation>
    <scope>NUCLEOTIDE SEQUENCE</scope>
    <source>
        <strain evidence="1">BT178</strain>
    </source>
</reference>
<gene>
    <name evidence="1" type="ORF">LGH74_08740</name>
</gene>
<proteinExistence type="predicted"/>
<evidence type="ECO:0000313" key="1">
    <source>
        <dbReference type="EMBL" id="MCB2408062.1"/>
    </source>
</evidence>